<organism evidence="6 7">
    <name type="scientific">Limimaricola soesokkakensis</name>
    <dbReference type="NCBI Taxonomy" id="1343159"/>
    <lineage>
        <taxon>Bacteria</taxon>
        <taxon>Pseudomonadati</taxon>
        <taxon>Pseudomonadota</taxon>
        <taxon>Alphaproteobacteria</taxon>
        <taxon>Rhodobacterales</taxon>
        <taxon>Paracoccaceae</taxon>
        <taxon>Limimaricola</taxon>
    </lineage>
</organism>
<evidence type="ECO:0000313" key="8">
    <source>
        <dbReference type="Proteomes" id="UP000240624"/>
    </source>
</evidence>
<evidence type="ECO:0000313" key="6">
    <source>
        <dbReference type="EMBL" id="SLN34310.1"/>
    </source>
</evidence>
<keyword evidence="8" id="KW-1185">Reference proteome</keyword>
<dbReference type="PANTHER" id="PTHR48100">
    <property type="entry name" value="BROAD-SPECIFICITY PHOSPHATASE YOR283W-RELATED"/>
    <property type="match status" value="1"/>
</dbReference>
<keyword evidence="2" id="KW-0413">Isomerase</keyword>
<dbReference type="InterPro" id="IPR001345">
    <property type="entry name" value="PG/BPGM_mutase_AS"/>
</dbReference>
<dbReference type="Proteomes" id="UP000193495">
    <property type="component" value="Unassembled WGS sequence"/>
</dbReference>
<accession>A0A1X6YX59</accession>
<dbReference type="PROSITE" id="PS00175">
    <property type="entry name" value="PG_MUTASE"/>
    <property type="match status" value="1"/>
</dbReference>
<name>A0A1X6YX59_9RHOB</name>
<dbReference type="OrthoDB" id="9781415at2"/>
<dbReference type="Pfam" id="PF00300">
    <property type="entry name" value="His_Phos_1"/>
    <property type="match status" value="1"/>
</dbReference>
<evidence type="ECO:0000256" key="1">
    <source>
        <dbReference type="ARBA" id="ARBA00023152"/>
    </source>
</evidence>
<evidence type="ECO:0000256" key="2">
    <source>
        <dbReference type="ARBA" id="ARBA00023235"/>
    </source>
</evidence>
<dbReference type="Gene3D" id="3.40.50.1240">
    <property type="entry name" value="Phosphoglycerate mutase-like"/>
    <property type="match status" value="1"/>
</dbReference>
<proteinExistence type="predicted"/>
<dbReference type="PIRSF" id="PIRSF000709">
    <property type="entry name" value="6PFK_2-Ptase"/>
    <property type="match status" value="1"/>
</dbReference>
<keyword evidence="6" id="KW-0378">Hydrolase</keyword>
<evidence type="ECO:0000313" key="7">
    <source>
        <dbReference type="Proteomes" id="UP000193495"/>
    </source>
</evidence>
<dbReference type="EMBL" id="PYGB01000002">
    <property type="protein sequence ID" value="PSK87780.1"/>
    <property type="molecule type" value="Genomic_DNA"/>
</dbReference>
<dbReference type="EMBL" id="FWFY01000003">
    <property type="protein sequence ID" value="SLN34310.1"/>
    <property type="molecule type" value="Genomic_DNA"/>
</dbReference>
<reference evidence="6 7" key="1">
    <citation type="submission" date="2017-03" db="EMBL/GenBank/DDBJ databases">
        <authorList>
            <person name="Afonso C.L."/>
            <person name="Miller P.J."/>
            <person name="Scott M.A."/>
            <person name="Spackman E."/>
            <person name="Goraichik I."/>
            <person name="Dimitrov K.M."/>
            <person name="Suarez D.L."/>
            <person name="Swayne D.E."/>
        </authorList>
    </citation>
    <scope>NUCLEOTIDE SEQUENCE [LARGE SCALE GENOMIC DNA]</scope>
    <source>
        <strain evidence="6 7">CECT 8367</strain>
    </source>
</reference>
<evidence type="ECO:0000256" key="3">
    <source>
        <dbReference type="PIRSR" id="PIRSR613078-1"/>
    </source>
</evidence>
<feature type="binding site" evidence="4">
    <location>
        <position position="64"/>
    </location>
    <ligand>
        <name>substrate</name>
    </ligand>
</feature>
<feature type="binding site" evidence="4">
    <location>
        <begin position="10"/>
        <end position="17"/>
    </location>
    <ligand>
        <name>substrate</name>
    </ligand>
</feature>
<dbReference type="PANTHER" id="PTHR48100:SF1">
    <property type="entry name" value="HISTIDINE PHOSPHATASE FAMILY PROTEIN-RELATED"/>
    <property type="match status" value="1"/>
</dbReference>
<dbReference type="GO" id="GO:0005737">
    <property type="term" value="C:cytoplasm"/>
    <property type="evidence" value="ECO:0007669"/>
    <property type="project" value="TreeGrafter"/>
</dbReference>
<gene>
    <name evidence="6" type="primary">gpgP</name>
    <name evidence="5" type="ORF">CLV79_102266</name>
    <name evidence="6" type="ORF">LOS8367_01348</name>
</gene>
<dbReference type="SMART" id="SM00855">
    <property type="entry name" value="PGAM"/>
    <property type="match status" value="1"/>
</dbReference>
<dbReference type="GO" id="GO:0016791">
    <property type="term" value="F:phosphatase activity"/>
    <property type="evidence" value="ECO:0007669"/>
    <property type="project" value="TreeGrafter"/>
</dbReference>
<dbReference type="CDD" id="cd07067">
    <property type="entry name" value="HP_PGM_like"/>
    <property type="match status" value="1"/>
</dbReference>
<reference evidence="5 8" key="2">
    <citation type="submission" date="2018-03" db="EMBL/GenBank/DDBJ databases">
        <title>Genomic Encyclopedia of Archaeal and Bacterial Type Strains, Phase II (KMG-II): from individual species to whole genera.</title>
        <authorList>
            <person name="Goeker M."/>
        </authorList>
    </citation>
    <scope>NUCLEOTIDE SEQUENCE [LARGE SCALE GENOMIC DNA]</scope>
    <source>
        <strain evidence="5 8">DSM 29956</strain>
    </source>
</reference>
<dbReference type="InterPro" id="IPR029033">
    <property type="entry name" value="His_PPase_superfam"/>
</dbReference>
<feature type="active site" description="Proton donor/acceptor" evidence="3">
    <location>
        <position position="85"/>
    </location>
</feature>
<dbReference type="InterPro" id="IPR050275">
    <property type="entry name" value="PGM_Phosphatase"/>
</dbReference>
<evidence type="ECO:0000313" key="5">
    <source>
        <dbReference type="EMBL" id="PSK87780.1"/>
    </source>
</evidence>
<dbReference type="Proteomes" id="UP000240624">
    <property type="component" value="Unassembled WGS sequence"/>
</dbReference>
<protein>
    <submittedName>
        <fullName evidence="6">Glucosyl-3-phosphoglycerate phosphatase</fullName>
        <ecNumber evidence="6">3.1.3.-</ecNumber>
    </submittedName>
    <submittedName>
        <fullName evidence="5">Putative phosphoglycerate mutase</fullName>
    </submittedName>
</protein>
<feature type="active site" description="Tele-phosphohistidine intermediate" evidence="3">
    <location>
        <position position="11"/>
    </location>
</feature>
<sequence length="198" mass="21171">MTIPEIYVMRHGETEWNAMRRMQGGLDSPLTETGRAQARAMGRMLAARGVGPATHRILSSPQGRAVETARLAFGTAPQPEPRLREIAMGDWSGLDRAEIDARWPGPPGEHFIDFYARAPRGEGFAALWARCADLLAGLDGPSVLVTHGMTSRVLRTIATGGSRADLARLPGGQGVVFRISRGRHDRLAAPLAVGDGGG</sequence>
<dbReference type="EC" id="3.1.3.-" evidence="6"/>
<keyword evidence="1" id="KW-0324">Glycolysis</keyword>
<dbReference type="SUPFAM" id="SSF53254">
    <property type="entry name" value="Phosphoglycerate mutase-like"/>
    <property type="match status" value="1"/>
</dbReference>
<dbReference type="InterPro" id="IPR013078">
    <property type="entry name" value="His_Pase_superF_clade-1"/>
</dbReference>
<dbReference type="RefSeq" id="WP_085895705.1">
    <property type="nucleotide sequence ID" value="NZ_FWFY01000003.1"/>
</dbReference>
<dbReference type="AlphaFoldDB" id="A0A1X6YX59"/>
<evidence type="ECO:0000256" key="4">
    <source>
        <dbReference type="PIRSR" id="PIRSR613078-2"/>
    </source>
</evidence>